<evidence type="ECO:0000256" key="3">
    <source>
        <dbReference type="ARBA" id="ARBA00022475"/>
    </source>
</evidence>
<keyword evidence="11" id="KW-1185">Reference proteome</keyword>
<dbReference type="RefSeq" id="WP_161490798.1">
    <property type="nucleotide sequence ID" value="NZ_MRZU01000004.1"/>
</dbReference>
<comment type="similarity">
    <text evidence="8">Belongs to the ABC transporter superfamily. Drug exporter-1 (DrugE1) (TC 3.A.1.105) family.</text>
</comment>
<dbReference type="InterPro" id="IPR050763">
    <property type="entry name" value="ABC_transporter_ATP-binding"/>
</dbReference>
<dbReference type="Pfam" id="PF00005">
    <property type="entry name" value="ABC_tran"/>
    <property type="match status" value="1"/>
</dbReference>
<dbReference type="GO" id="GO:0016887">
    <property type="term" value="F:ATP hydrolysis activity"/>
    <property type="evidence" value="ECO:0007669"/>
    <property type="project" value="InterPro"/>
</dbReference>
<dbReference type="SMART" id="SM00382">
    <property type="entry name" value="AAA"/>
    <property type="match status" value="1"/>
</dbReference>
<organism evidence="10 11">
    <name type="scientific">Methanonatronarchaeum thermophilum</name>
    <dbReference type="NCBI Taxonomy" id="1927129"/>
    <lineage>
        <taxon>Archaea</taxon>
        <taxon>Methanobacteriati</taxon>
        <taxon>Methanobacteriota</taxon>
        <taxon>Methanonatronarchaeia</taxon>
        <taxon>Methanonatronarchaeales</taxon>
        <taxon>Methanonatronarchaeaceae</taxon>
        <taxon>Methanonatronarchaeum</taxon>
    </lineage>
</organism>
<accession>A0A1Y3GAF5</accession>
<evidence type="ECO:0000256" key="4">
    <source>
        <dbReference type="ARBA" id="ARBA00022741"/>
    </source>
</evidence>
<dbReference type="AlphaFoldDB" id="A0A1Y3GAF5"/>
<dbReference type="Gene3D" id="3.40.50.300">
    <property type="entry name" value="P-loop containing nucleotide triphosphate hydrolases"/>
    <property type="match status" value="1"/>
</dbReference>
<dbReference type="InterPro" id="IPR005894">
    <property type="entry name" value="DrrA"/>
</dbReference>
<keyword evidence="4" id="KW-0547">Nucleotide-binding</keyword>
<dbReference type="GO" id="GO:1900753">
    <property type="term" value="P:doxorubicin transport"/>
    <property type="evidence" value="ECO:0007669"/>
    <property type="project" value="InterPro"/>
</dbReference>
<dbReference type="GO" id="GO:0043215">
    <property type="term" value="P:daunorubicin transport"/>
    <property type="evidence" value="ECO:0007669"/>
    <property type="project" value="InterPro"/>
</dbReference>
<evidence type="ECO:0000259" key="9">
    <source>
        <dbReference type="PROSITE" id="PS50893"/>
    </source>
</evidence>
<dbReference type="PROSITE" id="PS00211">
    <property type="entry name" value="ABC_TRANSPORTER_1"/>
    <property type="match status" value="1"/>
</dbReference>
<evidence type="ECO:0000256" key="2">
    <source>
        <dbReference type="ARBA" id="ARBA00022448"/>
    </source>
</evidence>
<keyword evidence="7" id="KW-0472">Membrane</keyword>
<dbReference type="PANTHER" id="PTHR42711:SF5">
    <property type="entry name" value="ABC TRANSPORTER ATP-BINDING PROTEIN NATA"/>
    <property type="match status" value="1"/>
</dbReference>
<dbReference type="PROSITE" id="PS50893">
    <property type="entry name" value="ABC_TRANSPORTER_2"/>
    <property type="match status" value="1"/>
</dbReference>
<dbReference type="InterPro" id="IPR025302">
    <property type="entry name" value="DrrA1/2-like_C"/>
</dbReference>
<sequence>MIEVQNLHKRYDNIHAVDNISFNVKDGEIFGLLGPNGAGKTTTIGMLTTEIRPTDGDVNINGLNVVKNPLGVKMKIGVVPQHRSLDKKLSGRENISIMARAYGVKNRKKQIDDVLRMVGLHDRGDDNIKEYSGGMLQRLLIARALIHEPDIIFLDEPTMGLDPHARRSIWQKIIELNERGKTMVLTTHYMEEADALCDRVAIMNEGKIVGLDSPENLKKKGPAENVIKIGLDDVHPELIEKLNKITGVKKIQTVEGARTMELHIYAEKGEELSPILIDEIKTTGLTIHSLDIRKPTLEDVFISLTGEKLG</sequence>
<dbReference type="FunFam" id="3.40.50.300:FF:000589">
    <property type="entry name" value="ABC transporter, ATP-binding subunit"/>
    <property type="match status" value="1"/>
</dbReference>
<proteinExistence type="inferred from homology"/>
<dbReference type="PANTHER" id="PTHR42711">
    <property type="entry name" value="ABC TRANSPORTER ATP-BINDING PROTEIN"/>
    <property type="match status" value="1"/>
</dbReference>
<keyword evidence="6" id="KW-1278">Translocase</keyword>
<comment type="subcellular location">
    <subcellularLocation>
        <location evidence="1">Cell membrane</location>
        <topology evidence="1">Peripheral membrane protein</topology>
        <orientation evidence="1">Cytoplasmic side</orientation>
    </subcellularLocation>
</comment>
<evidence type="ECO:0000313" key="10">
    <source>
        <dbReference type="EMBL" id="OUJ18247.1"/>
    </source>
</evidence>
<dbReference type="NCBIfam" id="TIGR01188">
    <property type="entry name" value="drrA"/>
    <property type="match status" value="1"/>
</dbReference>
<evidence type="ECO:0000256" key="5">
    <source>
        <dbReference type="ARBA" id="ARBA00022840"/>
    </source>
</evidence>
<dbReference type="InterPro" id="IPR003439">
    <property type="entry name" value="ABC_transporter-like_ATP-bd"/>
</dbReference>
<dbReference type="OrthoDB" id="87732at2157"/>
<dbReference type="GO" id="GO:0005886">
    <property type="term" value="C:plasma membrane"/>
    <property type="evidence" value="ECO:0007669"/>
    <property type="project" value="UniProtKB-SubCell"/>
</dbReference>
<dbReference type="Proteomes" id="UP000195137">
    <property type="component" value="Unassembled WGS sequence"/>
</dbReference>
<feature type="domain" description="ABC transporter" evidence="9">
    <location>
        <begin position="2"/>
        <end position="230"/>
    </location>
</feature>
<dbReference type="Pfam" id="PF13732">
    <property type="entry name" value="DrrA1-3_C"/>
    <property type="match status" value="1"/>
</dbReference>
<evidence type="ECO:0000313" key="11">
    <source>
        <dbReference type="Proteomes" id="UP000195137"/>
    </source>
</evidence>
<name>A0A1Y3GAF5_9EURY</name>
<reference evidence="10 11" key="1">
    <citation type="submission" date="2016-12" db="EMBL/GenBank/DDBJ databases">
        <title>Discovery of methanogenic haloarchaea.</title>
        <authorList>
            <person name="Sorokin D.Y."/>
            <person name="Makarova K.S."/>
            <person name="Abbas B."/>
            <person name="Ferrer M."/>
            <person name="Golyshin P.N."/>
        </authorList>
    </citation>
    <scope>NUCLEOTIDE SEQUENCE [LARGE SCALE GENOMIC DNA]</scope>
    <source>
        <strain evidence="10">AMET1</strain>
    </source>
</reference>
<evidence type="ECO:0000256" key="8">
    <source>
        <dbReference type="ARBA" id="ARBA00049985"/>
    </source>
</evidence>
<dbReference type="InterPro" id="IPR003593">
    <property type="entry name" value="AAA+_ATPase"/>
</dbReference>
<keyword evidence="5" id="KW-0067">ATP-binding</keyword>
<dbReference type="GO" id="GO:0005524">
    <property type="term" value="F:ATP binding"/>
    <property type="evidence" value="ECO:0007669"/>
    <property type="project" value="UniProtKB-KW"/>
</dbReference>
<keyword evidence="3" id="KW-1003">Cell membrane</keyword>
<gene>
    <name evidence="10" type="ORF">AMET1_1153</name>
</gene>
<evidence type="ECO:0000256" key="1">
    <source>
        <dbReference type="ARBA" id="ARBA00004413"/>
    </source>
</evidence>
<evidence type="ECO:0000256" key="7">
    <source>
        <dbReference type="ARBA" id="ARBA00023136"/>
    </source>
</evidence>
<protein>
    <submittedName>
        <fullName evidence="10">ABC-type multidrug transport system ATPase component</fullName>
    </submittedName>
</protein>
<dbReference type="InterPro" id="IPR027417">
    <property type="entry name" value="P-loop_NTPase"/>
</dbReference>
<dbReference type="EMBL" id="MRZU01000004">
    <property type="protein sequence ID" value="OUJ18247.1"/>
    <property type="molecule type" value="Genomic_DNA"/>
</dbReference>
<evidence type="ECO:0000256" key="6">
    <source>
        <dbReference type="ARBA" id="ARBA00022967"/>
    </source>
</evidence>
<dbReference type="InterPro" id="IPR017871">
    <property type="entry name" value="ABC_transporter-like_CS"/>
</dbReference>
<comment type="caution">
    <text evidence="10">The sequence shown here is derived from an EMBL/GenBank/DDBJ whole genome shotgun (WGS) entry which is preliminary data.</text>
</comment>
<keyword evidence="2" id="KW-0813">Transport</keyword>
<dbReference type="SUPFAM" id="SSF52540">
    <property type="entry name" value="P-loop containing nucleoside triphosphate hydrolases"/>
    <property type="match status" value="1"/>
</dbReference>